<proteinExistence type="predicted"/>
<reference evidence="1 2" key="1">
    <citation type="submission" date="2018-09" db="EMBL/GenBank/DDBJ databases">
        <title>YIM PH 21725 draft genome.</title>
        <authorList>
            <person name="Miao C."/>
        </authorList>
    </citation>
    <scope>NUCLEOTIDE SEQUENCE [LARGE SCALE GENOMIC DNA]</scope>
    <source>
        <strain evidence="2">YIM PH21725</strain>
    </source>
</reference>
<protein>
    <submittedName>
        <fullName evidence="1">Uncharacterized protein</fullName>
    </submittedName>
</protein>
<dbReference type="AlphaFoldDB" id="A0A419IC16"/>
<gene>
    <name evidence="1" type="ORF">D5S19_01040</name>
</gene>
<evidence type="ECO:0000313" key="1">
    <source>
        <dbReference type="EMBL" id="RJQ92379.1"/>
    </source>
</evidence>
<dbReference type="RefSeq" id="WP_120021439.1">
    <property type="nucleotide sequence ID" value="NZ_QZFV01000010.1"/>
</dbReference>
<sequence length="87" mass="10029">MSAEDTDPGARITLSRSAVLELCREARAYGYAWGRLDEHCDAVARRTREPVDQGVFVERVMAGREDVLRRLWREMQDHRDSEGGHTR</sequence>
<accession>A0A419IC16</accession>
<keyword evidence="2" id="KW-1185">Reference proteome</keyword>
<dbReference type="Proteomes" id="UP000285112">
    <property type="component" value="Unassembled WGS sequence"/>
</dbReference>
<evidence type="ECO:0000313" key="2">
    <source>
        <dbReference type="Proteomes" id="UP000285112"/>
    </source>
</evidence>
<dbReference type="EMBL" id="QZFV01000010">
    <property type="protein sequence ID" value="RJQ92379.1"/>
    <property type="molecule type" value="Genomic_DNA"/>
</dbReference>
<name>A0A419IC16_9PSEU</name>
<comment type="caution">
    <text evidence="1">The sequence shown here is derived from an EMBL/GenBank/DDBJ whole genome shotgun (WGS) entry which is preliminary data.</text>
</comment>
<organism evidence="1 2">
    <name type="scientific">Amycolatopsis panacis</name>
    <dbReference type="NCBI Taxonomy" id="2340917"/>
    <lineage>
        <taxon>Bacteria</taxon>
        <taxon>Bacillati</taxon>
        <taxon>Actinomycetota</taxon>
        <taxon>Actinomycetes</taxon>
        <taxon>Pseudonocardiales</taxon>
        <taxon>Pseudonocardiaceae</taxon>
        <taxon>Amycolatopsis</taxon>
    </lineage>
</organism>